<feature type="compositionally biased region" description="Polar residues" evidence="2">
    <location>
        <begin position="48"/>
        <end position="58"/>
    </location>
</feature>
<reference evidence="4 5" key="1">
    <citation type="submission" date="2015-08" db="EMBL/GenBank/DDBJ databases">
        <title>Next Generation Sequencing and Analysis of the Genome of Puccinia sorghi L Schw, the Causal Agent of Maize Common Rust.</title>
        <authorList>
            <person name="Rochi L."/>
            <person name="Burguener G."/>
            <person name="Darino M."/>
            <person name="Turjanski A."/>
            <person name="Kreff E."/>
            <person name="Dieguez M.J."/>
            <person name="Sacco F."/>
        </authorList>
    </citation>
    <scope>NUCLEOTIDE SEQUENCE [LARGE SCALE GENOMIC DNA]</scope>
    <source>
        <strain evidence="4 5">RO10H11247</strain>
    </source>
</reference>
<evidence type="ECO:0000256" key="1">
    <source>
        <dbReference type="PROSITE-ProRule" id="PRU00042"/>
    </source>
</evidence>
<dbReference type="Proteomes" id="UP000037035">
    <property type="component" value="Unassembled WGS sequence"/>
</dbReference>
<evidence type="ECO:0000313" key="4">
    <source>
        <dbReference type="EMBL" id="KNZ57269.1"/>
    </source>
</evidence>
<dbReference type="PROSITE" id="PS00028">
    <property type="entry name" value="ZINC_FINGER_C2H2_1"/>
    <property type="match status" value="1"/>
</dbReference>
<keyword evidence="1" id="KW-0863">Zinc-finger</keyword>
<protein>
    <recommendedName>
        <fullName evidence="3">C2H2-type domain-containing protein</fullName>
    </recommendedName>
</protein>
<keyword evidence="5" id="KW-1185">Reference proteome</keyword>
<evidence type="ECO:0000313" key="5">
    <source>
        <dbReference type="Proteomes" id="UP000037035"/>
    </source>
</evidence>
<dbReference type="VEuPathDB" id="FungiDB:VP01_2198g1"/>
<dbReference type="EMBL" id="LAVV01007056">
    <property type="protein sequence ID" value="KNZ57269.1"/>
    <property type="molecule type" value="Genomic_DNA"/>
</dbReference>
<feature type="domain" description="C2H2-type" evidence="3">
    <location>
        <begin position="305"/>
        <end position="333"/>
    </location>
</feature>
<evidence type="ECO:0000259" key="3">
    <source>
        <dbReference type="PROSITE" id="PS50157"/>
    </source>
</evidence>
<dbReference type="OrthoDB" id="8117402at2759"/>
<evidence type="ECO:0000256" key="2">
    <source>
        <dbReference type="SAM" id="MobiDB-lite"/>
    </source>
</evidence>
<accession>A0A0L6V976</accession>
<dbReference type="InterPro" id="IPR013087">
    <property type="entry name" value="Znf_C2H2_type"/>
</dbReference>
<dbReference type="STRING" id="27349.A0A0L6V976"/>
<dbReference type="Gene3D" id="3.30.160.60">
    <property type="entry name" value="Classic Zinc Finger"/>
    <property type="match status" value="1"/>
</dbReference>
<feature type="region of interest" description="Disordered" evidence="2">
    <location>
        <begin position="156"/>
        <end position="194"/>
    </location>
</feature>
<feature type="region of interest" description="Disordered" evidence="2">
    <location>
        <begin position="215"/>
        <end position="270"/>
    </location>
</feature>
<keyword evidence="1" id="KW-0479">Metal-binding</keyword>
<organism evidence="4 5">
    <name type="scientific">Puccinia sorghi</name>
    <dbReference type="NCBI Taxonomy" id="27349"/>
    <lineage>
        <taxon>Eukaryota</taxon>
        <taxon>Fungi</taxon>
        <taxon>Dikarya</taxon>
        <taxon>Basidiomycota</taxon>
        <taxon>Pucciniomycotina</taxon>
        <taxon>Pucciniomycetes</taxon>
        <taxon>Pucciniales</taxon>
        <taxon>Pucciniaceae</taxon>
        <taxon>Puccinia</taxon>
    </lineage>
</organism>
<sequence length="359" mass="40165">MDSWYSSPLSAAEVEARRAAAEAGQFPPNGPEMAQYSPSVEYDLPQTYSRSRTHSSCGTPPAYPETRLSTLAGQGHSIPATSHHGNSSFSDPFVPVSSYPQQYIIYQPPWNVDHPIETTSQPADFSLSFVTPSRDSNQYDVSWRKRPSLHALQFSPVTNSDFQPGYSPSSSASSLHKQAQFHPTATRPDQPPGRYKFINQVFKPLYTSERENEMGNNTLYTEGDPEAPHCGTSRSLRKVDLSKSSKSRFGSYDRPPTSAGKKPKRLNEKRFPSFDGQVLTVAECSRAPSIWRRIEKLTSVIGHVNHCPQCEKNFSRRHDLHRHLAAVHDERPSTSRPHTINVNSAHLDLRDTPIISECC</sequence>
<dbReference type="GO" id="GO:0008270">
    <property type="term" value="F:zinc ion binding"/>
    <property type="evidence" value="ECO:0007669"/>
    <property type="project" value="UniProtKB-KW"/>
</dbReference>
<proteinExistence type="predicted"/>
<gene>
    <name evidence="4" type="ORF">VP01_2198g1</name>
</gene>
<name>A0A0L6V976_9BASI</name>
<dbReference type="AlphaFoldDB" id="A0A0L6V976"/>
<keyword evidence="1" id="KW-0862">Zinc</keyword>
<comment type="caution">
    <text evidence="4">The sequence shown here is derived from an EMBL/GenBank/DDBJ whole genome shotgun (WGS) entry which is preliminary data.</text>
</comment>
<feature type="region of interest" description="Disordered" evidence="2">
    <location>
        <begin position="48"/>
        <end position="67"/>
    </location>
</feature>
<feature type="region of interest" description="Disordered" evidence="2">
    <location>
        <begin position="15"/>
        <end position="37"/>
    </location>
</feature>
<dbReference type="PROSITE" id="PS50157">
    <property type="entry name" value="ZINC_FINGER_C2H2_2"/>
    <property type="match status" value="1"/>
</dbReference>